<name>A0AAU7U6H4_9DEIO</name>
<protein>
    <recommendedName>
        <fullName evidence="4">Lipoprotein</fullName>
    </recommendedName>
</protein>
<feature type="compositionally biased region" description="Gly residues" evidence="1">
    <location>
        <begin position="39"/>
        <end position="52"/>
    </location>
</feature>
<feature type="compositionally biased region" description="Pro residues" evidence="1">
    <location>
        <begin position="54"/>
        <end position="75"/>
    </location>
</feature>
<proteinExistence type="predicted"/>
<dbReference type="KEGG" id="dsc:ABOD76_05020"/>
<gene>
    <name evidence="3" type="ORF">ABOD76_05020</name>
</gene>
<accession>A0AAU7U6H4</accession>
<keyword evidence="3" id="KW-0614">Plasmid</keyword>
<evidence type="ECO:0000256" key="1">
    <source>
        <dbReference type="SAM" id="MobiDB-lite"/>
    </source>
</evidence>
<organism evidence="3">
    <name type="scientific">Deinococcus sonorensis KR-87</name>
    <dbReference type="NCBI Taxonomy" id="694439"/>
    <lineage>
        <taxon>Bacteria</taxon>
        <taxon>Thermotogati</taxon>
        <taxon>Deinococcota</taxon>
        <taxon>Deinococci</taxon>
        <taxon>Deinococcales</taxon>
        <taxon>Deinococcaceae</taxon>
        <taxon>Deinococcus</taxon>
    </lineage>
</organism>
<keyword evidence="2" id="KW-0732">Signal</keyword>
<dbReference type="AlphaFoldDB" id="A0AAU7U6H4"/>
<feature type="region of interest" description="Disordered" evidence="1">
    <location>
        <begin position="19"/>
        <end position="79"/>
    </location>
</feature>
<geneLocation type="plasmid" evidence="3">
    <name>pDson03</name>
</geneLocation>
<sequence length="345" mass="35902">MPILKPLVLTALLAMTACGAGSAPTPSSPSGSGTPPTQSGGGTPPSTSGGGTPSTPPGPGTPSTPPGSGPCPPAGPIAAPAAGPLDAALFGVWTDVTDKLELAFLPDGRAFMLDTRPGTKVGAQPGTWQVRQGKLDFHWLISGPDRESYGVSGNGMTVAGWIEMNRTGSAGDAPGEYARQTAAAAADAQTWQARYPVGPIVASNAKNDPQPGRVCAGATVYSGEGLDVEDMTILTAYYTDPYQVVHEYKTGQAVEFNFLPNGRFWHNSWLAKGVDANFQPVHELITVWGRYRVQPGPALEGDTVTLEYDGGTTETVKVLGGRRYLYQPGSDILYLNQHPKPTPGG</sequence>
<dbReference type="PROSITE" id="PS51257">
    <property type="entry name" value="PROKAR_LIPOPROTEIN"/>
    <property type="match status" value="1"/>
</dbReference>
<evidence type="ECO:0000313" key="3">
    <source>
        <dbReference type="EMBL" id="XBV84051.1"/>
    </source>
</evidence>
<dbReference type="RefSeq" id="WP_350242034.1">
    <property type="nucleotide sequence ID" value="NZ_CP158298.1"/>
</dbReference>
<feature type="signal peptide" evidence="2">
    <location>
        <begin position="1"/>
        <end position="22"/>
    </location>
</feature>
<feature type="compositionally biased region" description="Low complexity" evidence="1">
    <location>
        <begin position="19"/>
        <end position="38"/>
    </location>
</feature>
<dbReference type="EMBL" id="CP158298">
    <property type="protein sequence ID" value="XBV84051.1"/>
    <property type="molecule type" value="Genomic_DNA"/>
</dbReference>
<reference evidence="3" key="1">
    <citation type="submission" date="2024-06" db="EMBL/GenBank/DDBJ databases">
        <title>Draft Genome Sequence of Deinococcus sonorensis Type Strain KR-87, a Biofilm Producing Representative of the Genus Deinococcus.</title>
        <authorList>
            <person name="Boren L.S."/>
            <person name="Grosso R.A."/>
            <person name="Hugenberg-Cox A.N."/>
            <person name="Hill J.T.E."/>
            <person name="Albert C.M."/>
            <person name="Tuohy J.M."/>
        </authorList>
    </citation>
    <scope>NUCLEOTIDE SEQUENCE</scope>
    <source>
        <strain evidence="3">KR-87</strain>
        <plasmid evidence="3">pDson03</plasmid>
    </source>
</reference>
<evidence type="ECO:0008006" key="4">
    <source>
        <dbReference type="Google" id="ProtNLM"/>
    </source>
</evidence>
<feature type="chain" id="PRO_5043941523" description="Lipoprotein" evidence="2">
    <location>
        <begin position="23"/>
        <end position="345"/>
    </location>
</feature>
<evidence type="ECO:0000256" key="2">
    <source>
        <dbReference type="SAM" id="SignalP"/>
    </source>
</evidence>